<dbReference type="Proteomes" id="UP000000343">
    <property type="component" value="Chromosome"/>
</dbReference>
<protein>
    <submittedName>
        <fullName evidence="3">Abortive infection protein</fullName>
    </submittedName>
</protein>
<proteinExistence type="predicted"/>
<feature type="transmembrane region" description="Helical" evidence="1">
    <location>
        <begin position="232"/>
        <end position="251"/>
    </location>
</feature>
<feature type="transmembrane region" description="Helical" evidence="1">
    <location>
        <begin position="177"/>
        <end position="195"/>
    </location>
</feature>
<accession>E8WWB3</accession>
<dbReference type="PANTHER" id="PTHR39430">
    <property type="entry name" value="MEMBRANE-ASSOCIATED PROTEASE-RELATED"/>
    <property type="match status" value="1"/>
</dbReference>
<reference evidence="4" key="1">
    <citation type="submission" date="2011-01" db="EMBL/GenBank/DDBJ databases">
        <title>Complete sequence of chromosome of Acidobacterium sp. MP5ACTX9.</title>
        <authorList>
            <consortium name="US DOE Joint Genome Institute"/>
            <person name="Lucas S."/>
            <person name="Copeland A."/>
            <person name="Lapidus A."/>
            <person name="Cheng J.-F."/>
            <person name="Goodwin L."/>
            <person name="Pitluck S."/>
            <person name="Teshima H."/>
            <person name="Detter J.C."/>
            <person name="Han C."/>
            <person name="Tapia R."/>
            <person name="Land M."/>
            <person name="Hauser L."/>
            <person name="Kyrpides N."/>
            <person name="Ivanova N."/>
            <person name="Ovchinnikova G."/>
            <person name="Pagani I."/>
            <person name="Rawat S.R."/>
            <person name="Mannisto M."/>
            <person name="Haggblom M.M."/>
            <person name="Woyke T."/>
        </authorList>
    </citation>
    <scope>NUCLEOTIDE SEQUENCE [LARGE SCALE GENOMIC DNA]</scope>
    <source>
        <strain evidence="4">MP5ACTX9</strain>
    </source>
</reference>
<feature type="transmembrane region" description="Helical" evidence="1">
    <location>
        <begin position="21"/>
        <end position="45"/>
    </location>
</feature>
<feature type="transmembrane region" description="Helical" evidence="1">
    <location>
        <begin position="148"/>
        <end position="165"/>
    </location>
</feature>
<feature type="domain" description="CAAX prenyl protease 2/Lysostaphin resistance protein A-like" evidence="2">
    <location>
        <begin position="148"/>
        <end position="238"/>
    </location>
</feature>
<dbReference type="EMBL" id="CP002480">
    <property type="protein sequence ID" value="ADW68496.1"/>
    <property type="molecule type" value="Genomic_DNA"/>
</dbReference>
<feature type="transmembrane region" description="Helical" evidence="1">
    <location>
        <begin position="107"/>
        <end position="128"/>
    </location>
</feature>
<feature type="transmembrane region" description="Helical" evidence="1">
    <location>
        <begin position="271"/>
        <end position="293"/>
    </location>
</feature>
<dbReference type="KEGG" id="acm:AciX9_1442"/>
<dbReference type="HOGENOM" id="CLU_051806_4_1_0"/>
<evidence type="ECO:0000313" key="3">
    <source>
        <dbReference type="EMBL" id="ADW68496.1"/>
    </source>
</evidence>
<dbReference type="PaxDb" id="1198114-AciX9_1442"/>
<gene>
    <name evidence="3" type="ordered locus">AciX9_1442</name>
</gene>
<dbReference type="Pfam" id="PF02517">
    <property type="entry name" value="Rce1-like"/>
    <property type="match status" value="1"/>
</dbReference>
<keyword evidence="1" id="KW-1133">Transmembrane helix</keyword>
<dbReference type="InterPro" id="IPR003675">
    <property type="entry name" value="Rce1/LyrA-like_dom"/>
</dbReference>
<organism evidence="4">
    <name type="scientific">Granulicella tundricola (strain ATCC BAA-1859 / DSM 23138 / MP5ACTX9)</name>
    <dbReference type="NCBI Taxonomy" id="1198114"/>
    <lineage>
        <taxon>Bacteria</taxon>
        <taxon>Pseudomonadati</taxon>
        <taxon>Acidobacteriota</taxon>
        <taxon>Terriglobia</taxon>
        <taxon>Terriglobales</taxon>
        <taxon>Acidobacteriaceae</taxon>
        <taxon>Granulicella</taxon>
    </lineage>
</organism>
<evidence type="ECO:0000256" key="1">
    <source>
        <dbReference type="SAM" id="Phobius"/>
    </source>
</evidence>
<dbReference type="GO" id="GO:0080120">
    <property type="term" value="P:CAAX-box protein maturation"/>
    <property type="evidence" value="ECO:0007669"/>
    <property type="project" value="UniProtKB-ARBA"/>
</dbReference>
<keyword evidence="1" id="KW-0812">Transmembrane</keyword>
<dbReference type="GO" id="GO:0004175">
    <property type="term" value="F:endopeptidase activity"/>
    <property type="evidence" value="ECO:0007669"/>
    <property type="project" value="UniProtKB-ARBA"/>
</dbReference>
<evidence type="ECO:0000313" key="4">
    <source>
        <dbReference type="Proteomes" id="UP000000343"/>
    </source>
</evidence>
<keyword evidence="4" id="KW-1185">Reference proteome</keyword>
<feature type="transmembrane region" description="Helical" evidence="1">
    <location>
        <begin position="65"/>
        <end position="86"/>
    </location>
</feature>
<evidence type="ECO:0000259" key="2">
    <source>
        <dbReference type="Pfam" id="PF02517"/>
    </source>
</evidence>
<dbReference type="STRING" id="1198114.AciX9_1442"/>
<dbReference type="PANTHER" id="PTHR39430:SF1">
    <property type="entry name" value="PROTEASE"/>
    <property type="match status" value="1"/>
</dbReference>
<name>E8WWB3_GRATM</name>
<sequence>MKRAGSGHALSLLYLNDLKSPRIWGTLAIVVAAYFIAGPIELFIFHSLTHAFNLRSGSPNTLIKSRYGTLMLVRLLLNSVLWVAVCKMLNRSAIAFPLNRRRFLRHTLVGLATGLAVMLATMFSIWGLEAAVVTRSGQTLASACGNGFAWLILDFVGALGEELYGRAIVLVVAERFLGWRGAVLVSGLMFSGFHLDNPGASRIWLFRLFAQGCVLAYATFRSRSIWWSVGYHTGWNWISAPLFGAAGSGYLDEGHLFNFAPHGSIWITGGAVGPEGSIFAFVAVFVALGLLFITTSSIKKQKRADCQIVAA</sequence>
<dbReference type="eggNOG" id="COG1266">
    <property type="taxonomic scope" value="Bacteria"/>
</dbReference>
<feature type="transmembrane region" description="Helical" evidence="1">
    <location>
        <begin position="201"/>
        <end position="220"/>
    </location>
</feature>
<dbReference type="AlphaFoldDB" id="E8WWB3"/>
<keyword evidence="1" id="KW-0472">Membrane</keyword>